<proteinExistence type="predicted"/>
<dbReference type="PATRIC" id="fig|1129794.4.peg.5145"/>
<organism evidence="1 2">
    <name type="scientific">Paraglaciecola psychrophila 170</name>
    <dbReference type="NCBI Taxonomy" id="1129794"/>
    <lineage>
        <taxon>Bacteria</taxon>
        <taxon>Pseudomonadati</taxon>
        <taxon>Pseudomonadota</taxon>
        <taxon>Gammaproteobacteria</taxon>
        <taxon>Alteromonadales</taxon>
        <taxon>Alteromonadaceae</taxon>
        <taxon>Paraglaciecola</taxon>
    </lineage>
</organism>
<gene>
    <name evidence="1" type="ORF">C427_5160</name>
</gene>
<dbReference type="eggNOG" id="ENOG5032U29">
    <property type="taxonomic scope" value="Bacteria"/>
</dbReference>
<dbReference type="RefSeq" id="WP_007638058.1">
    <property type="nucleotide sequence ID" value="NC_020514.1"/>
</dbReference>
<dbReference type="Gene3D" id="1.25.40.10">
    <property type="entry name" value="Tetratricopeptide repeat domain"/>
    <property type="match status" value="1"/>
</dbReference>
<evidence type="ECO:0000313" key="2">
    <source>
        <dbReference type="Proteomes" id="UP000011864"/>
    </source>
</evidence>
<name>K6ZP80_9ALTE</name>
<dbReference type="HOGENOM" id="CLU_060693_0_0_6"/>
<dbReference type="SMART" id="SM00028">
    <property type="entry name" value="TPR"/>
    <property type="match status" value="2"/>
</dbReference>
<protein>
    <submittedName>
        <fullName evidence="1">Uncharacterized protein</fullName>
    </submittedName>
</protein>
<reference evidence="1 2" key="1">
    <citation type="journal article" date="2013" name="Genome Announc.">
        <title>Complete Genome Sequence of Glaciecola psychrophila Strain 170T.</title>
        <authorList>
            <person name="Yin J."/>
            <person name="Chen J."/>
            <person name="Liu G."/>
            <person name="Yu Y."/>
            <person name="Song L."/>
            <person name="Wang X."/>
            <person name="Qu X."/>
        </authorList>
    </citation>
    <scope>NUCLEOTIDE SEQUENCE [LARGE SCALE GENOMIC DNA]</scope>
    <source>
        <strain evidence="1 2">170</strain>
    </source>
</reference>
<keyword evidence="2" id="KW-1185">Reference proteome</keyword>
<accession>K6ZP80</accession>
<dbReference type="InterPro" id="IPR011990">
    <property type="entry name" value="TPR-like_helical_dom_sf"/>
</dbReference>
<evidence type="ECO:0000313" key="1">
    <source>
        <dbReference type="EMBL" id="AGH47259.1"/>
    </source>
</evidence>
<dbReference type="OrthoDB" id="5761728at2"/>
<dbReference type="KEGG" id="gps:C427_5160"/>
<dbReference type="STRING" id="1129794.C427_5160"/>
<dbReference type="SUPFAM" id="SSF48452">
    <property type="entry name" value="TPR-like"/>
    <property type="match status" value="1"/>
</dbReference>
<dbReference type="Proteomes" id="UP000011864">
    <property type="component" value="Chromosome"/>
</dbReference>
<sequence length="386" mass="44147">MAFLISEGDMPHIYIQNFIQLRDSIILNLLVPILAILFSLNSMAEVYRPTVNQVVASWDSSQSLNNTRVSLRNVEWHLQQSQYAGSSNLHLRQASMMLDNLEETQADKPEYWYYKARVLEHQHQFAAALQALDNALELDETFISAWLMKSNVLLLMGENNSAKQTCLRLIGMANVDIALACSLQTAKGVEQVKTAYAKLQPIVKRLHHDSDNIAASNIWLVQLAADMATQLNLTQQSAVWMSIYPLEKTPISYMSQWADTQLDLGQYENVLDRLGEIVQQVGYQDDALLMRLAMAEVQSNRDSNHNSTQQKWQLSAKNRVTLRLQRNDTYHAADLSRFYIYIEPNPEQALFWAQQNLAQSLSHEDYALHKKAQAMMLKQQMKVKES</sequence>
<dbReference type="EMBL" id="CP003837">
    <property type="protein sequence ID" value="AGH47259.1"/>
    <property type="molecule type" value="Genomic_DNA"/>
</dbReference>
<dbReference type="InterPro" id="IPR019734">
    <property type="entry name" value="TPR_rpt"/>
</dbReference>
<dbReference type="AlphaFoldDB" id="K6ZP80"/>